<organism evidence="1 2">
    <name type="scientific">Lecanicillium saksenae</name>
    <dbReference type="NCBI Taxonomy" id="468837"/>
    <lineage>
        <taxon>Eukaryota</taxon>
        <taxon>Fungi</taxon>
        <taxon>Dikarya</taxon>
        <taxon>Ascomycota</taxon>
        <taxon>Pezizomycotina</taxon>
        <taxon>Sordariomycetes</taxon>
        <taxon>Hypocreomycetidae</taxon>
        <taxon>Hypocreales</taxon>
        <taxon>Cordycipitaceae</taxon>
        <taxon>Lecanicillium</taxon>
    </lineage>
</organism>
<gene>
    <name evidence="1" type="ORF">NLG97_g11054</name>
</gene>
<comment type="caution">
    <text evidence="1">The sequence shown here is derived from an EMBL/GenBank/DDBJ whole genome shotgun (WGS) entry which is preliminary data.</text>
</comment>
<proteinExistence type="predicted"/>
<name>A0ACC1QDW1_9HYPO</name>
<evidence type="ECO:0000313" key="2">
    <source>
        <dbReference type="Proteomes" id="UP001148737"/>
    </source>
</evidence>
<accession>A0ACC1QDW1</accession>
<dbReference type="EMBL" id="JANAKD010003204">
    <property type="protein sequence ID" value="KAJ3472361.1"/>
    <property type="molecule type" value="Genomic_DNA"/>
</dbReference>
<dbReference type="Proteomes" id="UP001148737">
    <property type="component" value="Unassembled WGS sequence"/>
</dbReference>
<evidence type="ECO:0000313" key="1">
    <source>
        <dbReference type="EMBL" id="KAJ3472361.1"/>
    </source>
</evidence>
<keyword evidence="2" id="KW-1185">Reference proteome</keyword>
<reference evidence="1" key="1">
    <citation type="submission" date="2022-07" db="EMBL/GenBank/DDBJ databases">
        <title>Genome Sequence of Lecanicillium saksenae.</title>
        <authorList>
            <person name="Buettner E."/>
        </authorList>
    </citation>
    <scope>NUCLEOTIDE SEQUENCE</scope>
    <source>
        <strain evidence="1">VT-O1</strain>
    </source>
</reference>
<protein>
    <submittedName>
        <fullName evidence="1">Uncharacterized protein</fullName>
    </submittedName>
</protein>
<sequence>MKLSVVVLGAYPLGLASARPAGIDVLNALLAGSASDQDDDSGNLLGEGLDQAIGEAESVVTGVTQGSQSGIGRTLVQ</sequence>